<proteinExistence type="predicted"/>
<accession>A0A8E2JJS3</accession>
<reference evidence="1 2" key="1">
    <citation type="journal article" date="2016" name="Nat. Commun.">
        <title>Ectomycorrhizal ecology is imprinted in the genome of the dominant symbiotic fungus Cenococcum geophilum.</title>
        <authorList>
            <consortium name="DOE Joint Genome Institute"/>
            <person name="Peter M."/>
            <person name="Kohler A."/>
            <person name="Ohm R.A."/>
            <person name="Kuo A."/>
            <person name="Krutzmann J."/>
            <person name="Morin E."/>
            <person name="Arend M."/>
            <person name="Barry K.W."/>
            <person name="Binder M."/>
            <person name="Choi C."/>
            <person name="Clum A."/>
            <person name="Copeland A."/>
            <person name="Grisel N."/>
            <person name="Haridas S."/>
            <person name="Kipfer T."/>
            <person name="LaButti K."/>
            <person name="Lindquist E."/>
            <person name="Lipzen A."/>
            <person name="Maire R."/>
            <person name="Meier B."/>
            <person name="Mihaltcheva S."/>
            <person name="Molinier V."/>
            <person name="Murat C."/>
            <person name="Poggeler S."/>
            <person name="Quandt C.A."/>
            <person name="Sperisen C."/>
            <person name="Tritt A."/>
            <person name="Tisserant E."/>
            <person name="Crous P.W."/>
            <person name="Henrissat B."/>
            <person name="Nehls U."/>
            <person name="Egli S."/>
            <person name="Spatafora J.W."/>
            <person name="Grigoriev I.V."/>
            <person name="Martin F.M."/>
        </authorList>
    </citation>
    <scope>NUCLEOTIDE SEQUENCE [LARGE SCALE GENOMIC DNA]</scope>
    <source>
        <strain evidence="1 2">CBS 459.81</strain>
    </source>
</reference>
<protein>
    <submittedName>
        <fullName evidence="1">Uncharacterized protein</fullName>
    </submittedName>
</protein>
<dbReference type="Gene3D" id="3.50.50.60">
    <property type="entry name" value="FAD/NAD(P)-binding domain"/>
    <property type="match status" value="1"/>
</dbReference>
<evidence type="ECO:0000313" key="1">
    <source>
        <dbReference type="EMBL" id="OCK85049.1"/>
    </source>
</evidence>
<gene>
    <name evidence="1" type="ORF">K432DRAFT_388975</name>
</gene>
<dbReference type="OrthoDB" id="655030at2759"/>
<keyword evidence="2" id="KW-1185">Reference proteome</keyword>
<sequence>MTPFAGIGVNLAFEEVMYFADVIIEASKDSQKDTFTTYIAPHERAMFVRENKAQVLTYGTMQDILFTEGAPRSSIRSWYTGMASQDLPGLLHPLVAGSLYGLIFYKFICLMSITADSQSDLCISAVRRLFGIQKSMFFCIRIWLSWCLQSRIQSESASSKLGSDLLRFWLLQNHRVTAPYLITQASICVTQHRLKSLGGLCYFISRIHMVQKPYPTKRSSFSACRNSPYSSADCLRSLALPTKAPSSRQMGVNELSEGLVT</sequence>
<dbReference type="Proteomes" id="UP000250266">
    <property type="component" value="Unassembled WGS sequence"/>
</dbReference>
<organism evidence="1 2">
    <name type="scientific">Lepidopterella palustris CBS 459.81</name>
    <dbReference type="NCBI Taxonomy" id="1314670"/>
    <lineage>
        <taxon>Eukaryota</taxon>
        <taxon>Fungi</taxon>
        <taxon>Dikarya</taxon>
        <taxon>Ascomycota</taxon>
        <taxon>Pezizomycotina</taxon>
        <taxon>Dothideomycetes</taxon>
        <taxon>Pleosporomycetidae</taxon>
        <taxon>Mytilinidiales</taxon>
        <taxon>Argynnaceae</taxon>
        <taxon>Lepidopterella</taxon>
    </lineage>
</organism>
<evidence type="ECO:0000313" key="2">
    <source>
        <dbReference type="Proteomes" id="UP000250266"/>
    </source>
</evidence>
<dbReference type="EMBL" id="KV744825">
    <property type="protein sequence ID" value="OCK85049.1"/>
    <property type="molecule type" value="Genomic_DNA"/>
</dbReference>
<dbReference type="AlphaFoldDB" id="A0A8E2JJS3"/>
<dbReference type="InterPro" id="IPR036188">
    <property type="entry name" value="FAD/NAD-bd_sf"/>
</dbReference>
<name>A0A8E2JJS3_9PEZI</name>